<keyword evidence="2" id="KW-1185">Reference proteome</keyword>
<sequence length="87" mass="10635">MDNCVDRWTYQPGSLQKMMLPHRARRNRSIYLLTCMFYQIISSNNDEDLSYDKFIFILNINTFNYKIVTFALRNTTCIYYDIKLYMY</sequence>
<evidence type="ECO:0000313" key="1">
    <source>
        <dbReference type="EMBL" id="GFP88961.1"/>
    </source>
</evidence>
<protein>
    <submittedName>
        <fullName evidence="1">Ribulose bisphosphate carboxylase large chain</fullName>
    </submittedName>
</protein>
<comment type="caution">
    <text evidence="1">The sequence shown here is derived from an EMBL/GenBank/DDBJ whole genome shotgun (WGS) entry which is preliminary data.</text>
</comment>
<dbReference type="Proteomes" id="UP000653305">
    <property type="component" value="Unassembled WGS sequence"/>
</dbReference>
<name>A0A830C3V3_9LAMI</name>
<reference evidence="1" key="1">
    <citation type="submission" date="2020-07" db="EMBL/GenBank/DDBJ databases">
        <title>Ethylene signaling mediates host invasion by parasitic plants.</title>
        <authorList>
            <person name="Yoshida S."/>
        </authorList>
    </citation>
    <scope>NUCLEOTIDE SEQUENCE</scope>
    <source>
        <strain evidence="1">Okayama</strain>
    </source>
</reference>
<evidence type="ECO:0000313" key="2">
    <source>
        <dbReference type="Proteomes" id="UP000653305"/>
    </source>
</evidence>
<accession>A0A830C3V3</accession>
<proteinExistence type="predicted"/>
<organism evidence="1 2">
    <name type="scientific">Phtheirospermum japonicum</name>
    <dbReference type="NCBI Taxonomy" id="374723"/>
    <lineage>
        <taxon>Eukaryota</taxon>
        <taxon>Viridiplantae</taxon>
        <taxon>Streptophyta</taxon>
        <taxon>Embryophyta</taxon>
        <taxon>Tracheophyta</taxon>
        <taxon>Spermatophyta</taxon>
        <taxon>Magnoliopsida</taxon>
        <taxon>eudicotyledons</taxon>
        <taxon>Gunneridae</taxon>
        <taxon>Pentapetalae</taxon>
        <taxon>asterids</taxon>
        <taxon>lamiids</taxon>
        <taxon>Lamiales</taxon>
        <taxon>Orobanchaceae</taxon>
        <taxon>Orobanchaceae incertae sedis</taxon>
        <taxon>Phtheirospermum</taxon>
    </lineage>
</organism>
<gene>
    <name evidence="1" type="ORF">PHJA_001039800</name>
</gene>
<dbReference type="AlphaFoldDB" id="A0A830C3V3"/>
<dbReference type="EMBL" id="BMAC01000177">
    <property type="protein sequence ID" value="GFP88961.1"/>
    <property type="molecule type" value="Genomic_DNA"/>
</dbReference>